<feature type="compositionally biased region" description="Low complexity" evidence="1">
    <location>
        <begin position="595"/>
        <end position="618"/>
    </location>
</feature>
<feature type="region of interest" description="Disordered" evidence="1">
    <location>
        <begin position="508"/>
        <end position="630"/>
    </location>
</feature>
<dbReference type="EMBL" id="JAGHQM010000035">
    <property type="protein sequence ID" value="KAH0566090.1"/>
    <property type="molecule type" value="Genomic_DNA"/>
</dbReference>
<feature type="compositionally biased region" description="Polar residues" evidence="1">
    <location>
        <begin position="262"/>
        <end position="272"/>
    </location>
</feature>
<sequence length="861" mass="95633">MSEPDYKALFLAGQRQLAEEQQKREAAEAAAAEEQRKREAAEAAVADEQQKREAAVAEEQRKTEAAVAEEQQKREAAVAEEQQKRQSLEERTRSTTLLEFLDMCHTYVGNICSAETDSRLTTNGDIPNPVGKKYPDNIRPWLDFTSIQRTIVTRLLSCYPLDNQPQVFMSRHTMQEQRIVIPTRLTSEKDTELVCRPLVISPIYGILKHLTSLPSVCQEFHLDSHVCFFNHLNPLKNAAAAKADTESYVSSTEIANALSSLPAATQSDSIHQPDQPEQLPSNRPKTPDSYASDTTTPRGQPDIICFRFRTDTTSSKTDATSSNTDATSSSSKTDATSSNTDDTPSGNMTFTRLVLPIELKPPHKLTRVILKRGLRQMDLLSDVININKIPSDKDARNQQEAERRVAATTAQLFSYMIEGGVEYGIVATGEAFVFLHVDLEDPGTLYYHLLDPTTDIPEQIHGNDLLYQSTLGQILAFMLLALESSHQSELLPKQDTITAALDELSIWPNAPTQDTSPSAVPPRSPSPNSPPYRPPQGHRKISNLPARPALTRNSKSKSSCVPYGGYFTRQKDEPEDPSPPDLNCQSAKAHTIPITSKEGTSTSSSGGTGNSKSSSSSSRRPTRERERQQDVEMFYPYCSPSCILGLTDPTLFLDPGCPNYKLHCDFLRSNNLRFGRYTFLSLLQAQLHDTRDRYIYPLGIQGAVGVVFKVVLRGSGYVVIAKGSVGLLKDHLAYESYIYTHLKPLQGICIPVCLGLVHLSKPYYYDIGVQIEHLLLLSYGGEPLPAHIASIISDDRWWASDDVSQSVDAVIAHGVDHQDVRVPNLLWNKSCGRVVVIDFERAVVVKKNQNQKGKRKRLLDV</sequence>
<organism evidence="2 3">
    <name type="scientific">Trichoglossum hirsutum</name>
    <dbReference type="NCBI Taxonomy" id="265104"/>
    <lineage>
        <taxon>Eukaryota</taxon>
        <taxon>Fungi</taxon>
        <taxon>Dikarya</taxon>
        <taxon>Ascomycota</taxon>
        <taxon>Pezizomycotina</taxon>
        <taxon>Geoglossomycetes</taxon>
        <taxon>Geoglossales</taxon>
        <taxon>Geoglossaceae</taxon>
        <taxon>Trichoglossum</taxon>
    </lineage>
</organism>
<dbReference type="InterPro" id="IPR011009">
    <property type="entry name" value="Kinase-like_dom_sf"/>
</dbReference>
<feature type="compositionally biased region" description="Pro residues" evidence="1">
    <location>
        <begin position="519"/>
        <end position="534"/>
    </location>
</feature>
<evidence type="ECO:0000256" key="1">
    <source>
        <dbReference type="SAM" id="MobiDB-lite"/>
    </source>
</evidence>
<reference evidence="2" key="1">
    <citation type="submission" date="2021-03" db="EMBL/GenBank/DDBJ databases">
        <title>Comparative genomics and phylogenomic investigation of the class Geoglossomycetes provide insights into ecological specialization and systematics.</title>
        <authorList>
            <person name="Melie T."/>
            <person name="Pirro S."/>
            <person name="Miller A.N."/>
            <person name="Quandt A."/>
        </authorList>
    </citation>
    <scope>NUCLEOTIDE SEQUENCE</scope>
    <source>
        <strain evidence="2">CAQ_001_2017</strain>
    </source>
</reference>
<dbReference type="SUPFAM" id="SSF56112">
    <property type="entry name" value="Protein kinase-like (PK-like)"/>
    <property type="match status" value="1"/>
</dbReference>
<protein>
    <recommendedName>
        <fullName evidence="4">Protein kinase domain-containing protein</fullName>
    </recommendedName>
</protein>
<comment type="caution">
    <text evidence="2">The sequence shown here is derived from an EMBL/GenBank/DDBJ whole genome shotgun (WGS) entry which is preliminary data.</text>
</comment>
<feature type="compositionally biased region" description="Polar residues" evidence="1">
    <location>
        <begin position="278"/>
        <end position="298"/>
    </location>
</feature>
<feature type="region of interest" description="Disordered" evidence="1">
    <location>
        <begin position="20"/>
        <end position="91"/>
    </location>
</feature>
<evidence type="ECO:0000313" key="2">
    <source>
        <dbReference type="EMBL" id="KAH0566090.1"/>
    </source>
</evidence>
<name>A0A9P8LIN0_9PEZI</name>
<dbReference type="Proteomes" id="UP000750711">
    <property type="component" value="Unassembled WGS sequence"/>
</dbReference>
<feature type="compositionally biased region" description="Basic and acidic residues" evidence="1">
    <location>
        <begin position="621"/>
        <end position="630"/>
    </location>
</feature>
<feature type="compositionally biased region" description="Basic and acidic residues" evidence="1">
    <location>
        <begin position="20"/>
        <end position="41"/>
    </location>
</feature>
<evidence type="ECO:0008006" key="4">
    <source>
        <dbReference type="Google" id="ProtNLM"/>
    </source>
</evidence>
<proteinExistence type="predicted"/>
<dbReference type="AlphaFoldDB" id="A0A9P8LIN0"/>
<gene>
    <name evidence="2" type="ORF">GP486_000505</name>
</gene>
<evidence type="ECO:0000313" key="3">
    <source>
        <dbReference type="Proteomes" id="UP000750711"/>
    </source>
</evidence>
<feature type="compositionally biased region" description="Low complexity" evidence="1">
    <location>
        <begin position="311"/>
        <end position="343"/>
    </location>
</feature>
<accession>A0A9P8LIN0</accession>
<feature type="region of interest" description="Disordered" evidence="1">
    <location>
        <begin position="262"/>
        <end position="347"/>
    </location>
</feature>
<keyword evidence="3" id="KW-1185">Reference proteome</keyword>
<feature type="compositionally biased region" description="Basic and acidic residues" evidence="1">
    <location>
        <begin position="48"/>
        <end position="91"/>
    </location>
</feature>